<gene>
    <name evidence="1" type="ORF">SAMN05444374_11815</name>
</gene>
<keyword evidence="1" id="KW-0378">Hydrolase</keyword>
<sequence length="281" mass="28409">MGAGRERGHRSTARGRHVGLGAALALAVGLFAVPASARTGPNGVAPQCVRPLVAVYDLGSSAAEWADWAGPCAVAVEYGAGPVTRVLGFAVRVGGVASIEESAAEIEAEIAAILDRTGADVVDVVARGSGALVVHHALTRPVRGAPPPVRTLVSLGPFWAGTEVLGLAAVADLNRRIGIYDALAAVERPLVAPFCVSCGQVVARSTFLRSVSAATAAGVRYVDIVSATDGIAAPAAGAAPRGRQVVVVQDVDPTSTVDHGGLAGDAVVRRLAIDVTRNGDR</sequence>
<evidence type="ECO:0000313" key="2">
    <source>
        <dbReference type="Proteomes" id="UP000182054"/>
    </source>
</evidence>
<protein>
    <submittedName>
        <fullName evidence="1">Triacylglycerol esterase/lipase EstA, alpha/beta hydrolase fold</fullName>
    </submittedName>
</protein>
<dbReference type="SUPFAM" id="SSF53474">
    <property type="entry name" value="alpha/beta-Hydrolases"/>
    <property type="match status" value="1"/>
</dbReference>
<dbReference type="EMBL" id="FOJN01000018">
    <property type="protein sequence ID" value="SFA61524.1"/>
    <property type="molecule type" value="Genomic_DNA"/>
</dbReference>
<dbReference type="InterPro" id="IPR029058">
    <property type="entry name" value="AB_hydrolase_fold"/>
</dbReference>
<name>A0A1I0UBW8_9NOCA</name>
<proteinExistence type="predicted"/>
<dbReference type="Gene3D" id="3.40.50.1820">
    <property type="entry name" value="alpha/beta hydrolase"/>
    <property type="match status" value="1"/>
</dbReference>
<dbReference type="AlphaFoldDB" id="A0A1I0UBW8"/>
<dbReference type="Proteomes" id="UP000182054">
    <property type="component" value="Unassembled WGS sequence"/>
</dbReference>
<accession>A0A1I0UBW8</accession>
<evidence type="ECO:0000313" key="1">
    <source>
        <dbReference type="EMBL" id="SFA61524.1"/>
    </source>
</evidence>
<organism evidence="1 2">
    <name type="scientific">Rhodococcoides kroppenstedtii</name>
    <dbReference type="NCBI Taxonomy" id="293050"/>
    <lineage>
        <taxon>Bacteria</taxon>
        <taxon>Bacillati</taxon>
        <taxon>Actinomycetota</taxon>
        <taxon>Actinomycetes</taxon>
        <taxon>Mycobacteriales</taxon>
        <taxon>Nocardiaceae</taxon>
        <taxon>Rhodococcoides</taxon>
    </lineage>
</organism>
<reference evidence="1 2" key="1">
    <citation type="submission" date="2016-10" db="EMBL/GenBank/DDBJ databases">
        <authorList>
            <person name="de Groot N.N."/>
        </authorList>
    </citation>
    <scope>NUCLEOTIDE SEQUENCE [LARGE SCALE GENOMIC DNA]</scope>
    <source>
        <strain evidence="1 2">DSM 44908</strain>
    </source>
</reference>
<dbReference type="GO" id="GO:0016787">
    <property type="term" value="F:hydrolase activity"/>
    <property type="evidence" value="ECO:0007669"/>
    <property type="project" value="UniProtKB-KW"/>
</dbReference>